<dbReference type="GO" id="GO:0005634">
    <property type="term" value="C:nucleus"/>
    <property type="evidence" value="ECO:0007669"/>
    <property type="project" value="TreeGrafter"/>
</dbReference>
<dbReference type="OrthoDB" id="9998363at2759"/>
<dbReference type="Gene3D" id="3.30.160.60">
    <property type="entry name" value="Classic Zinc Finger"/>
    <property type="match status" value="1"/>
</dbReference>
<dbReference type="GO" id="GO:0003006">
    <property type="term" value="P:developmental process involved in reproduction"/>
    <property type="evidence" value="ECO:0007669"/>
    <property type="project" value="UniProtKB-ARBA"/>
</dbReference>
<reference evidence="5 6" key="1">
    <citation type="journal article" date="2019" name="PLoS Biol.">
        <title>Sex chromosomes control vertical transmission of feminizing Wolbachia symbionts in an isopod.</title>
        <authorList>
            <person name="Becking T."/>
            <person name="Chebbi M.A."/>
            <person name="Giraud I."/>
            <person name="Moumen B."/>
            <person name="Laverre T."/>
            <person name="Caubet Y."/>
            <person name="Peccoud J."/>
            <person name="Gilbert C."/>
            <person name="Cordaux R."/>
        </authorList>
    </citation>
    <scope>NUCLEOTIDE SEQUENCE [LARGE SCALE GENOMIC DNA]</scope>
    <source>
        <strain evidence="5">ANa2</strain>
        <tissue evidence="5">Whole body excluding digestive tract and cuticle</tissue>
    </source>
</reference>
<dbReference type="InterPro" id="IPR051095">
    <property type="entry name" value="Dros_DevTransReg"/>
</dbReference>
<evidence type="ECO:0000259" key="4">
    <source>
        <dbReference type="PROSITE" id="PS50157"/>
    </source>
</evidence>
<dbReference type="SUPFAM" id="SSF54695">
    <property type="entry name" value="POZ domain"/>
    <property type="match status" value="1"/>
</dbReference>
<feature type="domain" description="BTB" evidence="3">
    <location>
        <begin position="23"/>
        <end position="88"/>
    </location>
</feature>
<dbReference type="CDD" id="cd18315">
    <property type="entry name" value="BTB_POZ_BAB-like"/>
    <property type="match status" value="1"/>
</dbReference>
<keyword evidence="1" id="KW-0539">Nucleus</keyword>
<dbReference type="GO" id="GO:0008270">
    <property type="term" value="F:zinc ion binding"/>
    <property type="evidence" value="ECO:0007669"/>
    <property type="project" value="UniProtKB-KW"/>
</dbReference>
<protein>
    <submittedName>
        <fullName evidence="5">Protein bric-a-brac 1</fullName>
    </submittedName>
</protein>
<comment type="caution">
    <text evidence="5">The sequence shown here is derived from an EMBL/GenBank/DDBJ whole genome shotgun (WGS) entry which is preliminary data.</text>
</comment>
<dbReference type="Proteomes" id="UP000326759">
    <property type="component" value="Unassembled WGS sequence"/>
</dbReference>
<keyword evidence="2" id="KW-0863">Zinc-finger</keyword>
<dbReference type="InterPro" id="IPR000210">
    <property type="entry name" value="BTB/POZ_dom"/>
</dbReference>
<evidence type="ECO:0000256" key="2">
    <source>
        <dbReference type="PROSITE-ProRule" id="PRU00042"/>
    </source>
</evidence>
<evidence type="ECO:0000256" key="1">
    <source>
        <dbReference type="ARBA" id="ARBA00023242"/>
    </source>
</evidence>
<evidence type="ECO:0000313" key="5">
    <source>
        <dbReference type="EMBL" id="KAB7506961.1"/>
    </source>
</evidence>
<dbReference type="InterPro" id="IPR011333">
    <property type="entry name" value="SKP1/BTB/POZ_sf"/>
</dbReference>
<dbReference type="Pfam" id="PF00651">
    <property type="entry name" value="BTB"/>
    <property type="match status" value="1"/>
</dbReference>
<keyword evidence="2" id="KW-0479">Metal-binding</keyword>
<evidence type="ECO:0000313" key="6">
    <source>
        <dbReference type="Proteomes" id="UP000326759"/>
    </source>
</evidence>
<dbReference type="Gene3D" id="3.30.710.10">
    <property type="entry name" value="Potassium Channel Kv1.1, Chain A"/>
    <property type="match status" value="1"/>
</dbReference>
<dbReference type="Pfam" id="PF00096">
    <property type="entry name" value="zf-C2H2"/>
    <property type="match status" value="2"/>
</dbReference>
<dbReference type="GO" id="GO:0048513">
    <property type="term" value="P:animal organ development"/>
    <property type="evidence" value="ECO:0007669"/>
    <property type="project" value="UniProtKB-ARBA"/>
</dbReference>
<keyword evidence="2" id="KW-0862">Zinc</keyword>
<proteinExistence type="predicted"/>
<dbReference type="PROSITE" id="PS00028">
    <property type="entry name" value="ZINC_FINGER_C2H2_1"/>
    <property type="match status" value="3"/>
</dbReference>
<dbReference type="SMART" id="SM00355">
    <property type="entry name" value="ZnF_C2H2"/>
    <property type="match status" value="3"/>
</dbReference>
<dbReference type="InterPro" id="IPR036236">
    <property type="entry name" value="Znf_C2H2_sf"/>
</dbReference>
<sequence>MAYCSRFGHKAGYKRWKRNNILTDCTLACDGQKFSVHKLVLVTCSDFFKSLLGDVSCQHPIIYLRGVNGMEMQSLIDFMYLGKIDVPHKDVPNLISTAESLKIKGLGVFNLNIYDRKDVSERMDLKRKRTFLTSNFNESLKHNRTSSPLSKQTSFESNLLSKSKSSDEVETLPVIAQCSGENAQESSKNKYLQEKDKNELFDKNVSSDSILNSLLRGTSFSSTSSNISNLETSVITNSCIITSENDLPPKESLTLTQLTALQPFAEKPSKSPINNFYDNRGQNEETKLVSFAYVGGEKIRTSEILEGLTAEVKEEAIDYTRKEIAENSSVSTVCNSVVAVDHFKVDESSRIIKHLSKNSTSQHTCSQDENVIMETGTELGRPFLCPICRKSFAKVAILKRHHLAHFRPYNCHLCPRSFTRREVLAEHVLEHNGADLRLPCPVCKMTIKRKRNLQAHIKVKHPEYHKQKAANKEALF</sequence>
<feature type="domain" description="C2H2-type" evidence="4">
    <location>
        <begin position="409"/>
        <end position="436"/>
    </location>
</feature>
<dbReference type="PANTHER" id="PTHR23110">
    <property type="entry name" value="BTB DOMAIN TRANSCRIPTION FACTOR"/>
    <property type="match status" value="1"/>
</dbReference>
<dbReference type="GO" id="GO:0048666">
    <property type="term" value="P:neuron development"/>
    <property type="evidence" value="ECO:0007669"/>
    <property type="project" value="UniProtKB-ARBA"/>
</dbReference>
<evidence type="ECO:0000259" key="3">
    <source>
        <dbReference type="PROSITE" id="PS50097"/>
    </source>
</evidence>
<dbReference type="PROSITE" id="PS50157">
    <property type="entry name" value="ZINC_FINGER_C2H2_2"/>
    <property type="match status" value="2"/>
</dbReference>
<dbReference type="SMART" id="SM00225">
    <property type="entry name" value="BTB"/>
    <property type="match status" value="1"/>
</dbReference>
<dbReference type="AlphaFoldDB" id="A0A5N5TLF8"/>
<keyword evidence="6" id="KW-1185">Reference proteome</keyword>
<organism evidence="5 6">
    <name type="scientific">Armadillidium nasatum</name>
    <dbReference type="NCBI Taxonomy" id="96803"/>
    <lineage>
        <taxon>Eukaryota</taxon>
        <taxon>Metazoa</taxon>
        <taxon>Ecdysozoa</taxon>
        <taxon>Arthropoda</taxon>
        <taxon>Crustacea</taxon>
        <taxon>Multicrustacea</taxon>
        <taxon>Malacostraca</taxon>
        <taxon>Eumalacostraca</taxon>
        <taxon>Peracarida</taxon>
        <taxon>Isopoda</taxon>
        <taxon>Oniscidea</taxon>
        <taxon>Crinocheta</taxon>
        <taxon>Armadillidiidae</taxon>
        <taxon>Armadillidium</taxon>
    </lineage>
</organism>
<dbReference type="SUPFAM" id="SSF57667">
    <property type="entry name" value="beta-beta-alpha zinc fingers"/>
    <property type="match status" value="2"/>
</dbReference>
<dbReference type="EMBL" id="SEYY01000574">
    <property type="protein sequence ID" value="KAB7506961.1"/>
    <property type="molecule type" value="Genomic_DNA"/>
</dbReference>
<feature type="domain" description="C2H2-type" evidence="4">
    <location>
        <begin position="383"/>
        <end position="405"/>
    </location>
</feature>
<dbReference type="GO" id="GO:0006357">
    <property type="term" value="P:regulation of transcription by RNA polymerase II"/>
    <property type="evidence" value="ECO:0007669"/>
    <property type="project" value="TreeGrafter"/>
</dbReference>
<dbReference type="PANTHER" id="PTHR23110:SF98">
    <property type="entry name" value="PRE-LOLA-G, ISOFORM C-RELATED"/>
    <property type="match status" value="1"/>
</dbReference>
<name>A0A5N5TLF8_9CRUS</name>
<gene>
    <name evidence="5" type="primary">bab1_1</name>
    <name evidence="5" type="ORF">Anas_01446</name>
</gene>
<dbReference type="PROSITE" id="PS50097">
    <property type="entry name" value="BTB"/>
    <property type="match status" value="1"/>
</dbReference>
<dbReference type="InterPro" id="IPR013087">
    <property type="entry name" value="Znf_C2H2_type"/>
</dbReference>
<accession>A0A5N5TLF8</accession>